<evidence type="ECO:0000259" key="1">
    <source>
        <dbReference type="Pfam" id="PF13271"/>
    </source>
</evidence>
<dbReference type="InterPro" id="IPR025139">
    <property type="entry name" value="DUF4062"/>
</dbReference>
<dbReference type="Pfam" id="PF13271">
    <property type="entry name" value="DUF4062"/>
    <property type="match status" value="1"/>
</dbReference>
<evidence type="ECO:0000313" key="3">
    <source>
        <dbReference type="Proteomes" id="UP000225740"/>
    </source>
</evidence>
<dbReference type="AlphaFoldDB" id="A0A2G1W8Z3"/>
<name>A0A2G1W8Z3_9BACT</name>
<feature type="domain" description="DUF4062" evidence="1">
    <location>
        <begin position="8"/>
        <end position="99"/>
    </location>
</feature>
<dbReference type="RefSeq" id="WP_099260868.1">
    <property type="nucleotide sequence ID" value="NZ_NIZW01000008.1"/>
</dbReference>
<protein>
    <recommendedName>
        <fullName evidence="1">DUF4062 domain-containing protein</fullName>
    </recommendedName>
</protein>
<sequence>MQNGIIVRVFIASPGDVHVEREEACRVIQEWNAVHSLPRSVIVEPIRVETHSRAVQGGHPQDLINGQLLERCDLLVAILWSRLGTPTAKDLSGTVQEIHEFSESKGDDKVLLFFCDRPIPNAADLEQVQAVRSFKDSVKSDGLYLQYTETEEFARLFRQQLDLAMNAILEGNEFAVTATEPERREVTLLPEACSILAVASVAERSRISLSRMRAGHELSAGGICFTNTGDERSEAKWEGGLEQLEQCGFAEDLGYKREVFRLTREGYGAADELWHILLLRRIESLQKGEYDYVDVSSIVEDSFLGGKLTIPVVREKVDALGQLEALELVASDGGTSAVRLNDKSRKTLREHDWLEFAEPESDE</sequence>
<keyword evidence="3" id="KW-1185">Reference proteome</keyword>
<dbReference type="EMBL" id="NIZW01000008">
    <property type="protein sequence ID" value="PHQ35109.1"/>
    <property type="molecule type" value="Genomic_DNA"/>
</dbReference>
<dbReference type="OrthoDB" id="9784936at2"/>
<proteinExistence type="predicted"/>
<dbReference type="Proteomes" id="UP000225740">
    <property type="component" value="Unassembled WGS sequence"/>
</dbReference>
<accession>A0A2G1W8Z3</accession>
<organism evidence="2 3">
    <name type="scientific">Rhodopirellula bahusiensis</name>
    <dbReference type="NCBI Taxonomy" id="2014065"/>
    <lineage>
        <taxon>Bacteria</taxon>
        <taxon>Pseudomonadati</taxon>
        <taxon>Planctomycetota</taxon>
        <taxon>Planctomycetia</taxon>
        <taxon>Pirellulales</taxon>
        <taxon>Pirellulaceae</taxon>
        <taxon>Rhodopirellula</taxon>
    </lineage>
</organism>
<dbReference type="GeneID" id="90608835"/>
<gene>
    <name evidence="2" type="ORF">CEE69_11865</name>
</gene>
<evidence type="ECO:0000313" key="2">
    <source>
        <dbReference type="EMBL" id="PHQ35109.1"/>
    </source>
</evidence>
<comment type="caution">
    <text evidence="2">The sequence shown here is derived from an EMBL/GenBank/DDBJ whole genome shotgun (WGS) entry which is preliminary data.</text>
</comment>
<reference evidence="2 3" key="1">
    <citation type="submission" date="2017-06" db="EMBL/GenBank/DDBJ databases">
        <title>Description of Rhodopirellula bahusiensis sp. nov.</title>
        <authorList>
            <person name="Kizina J."/>
            <person name="Harder J."/>
        </authorList>
    </citation>
    <scope>NUCLEOTIDE SEQUENCE [LARGE SCALE GENOMIC DNA]</scope>
    <source>
        <strain evidence="2 3">SWK21</strain>
    </source>
</reference>